<dbReference type="EMBL" id="OOIL02000758">
    <property type="protein sequence ID" value="VFQ68977.1"/>
    <property type="molecule type" value="Genomic_DNA"/>
</dbReference>
<dbReference type="Proteomes" id="UP000595140">
    <property type="component" value="Unassembled WGS sequence"/>
</dbReference>
<sequence>MQHAYPHTALCQQKRRDQKLNFKNHTKPKSHSFVIVTIVTNPSSEVIEISQSHTKEHSETVRTKIAVPHKWKNTHATKKRASFLQQFAQAREKLRATISQDDKGSPSLNQNPEVEADIEHKEVQGVPKDGGPVGEEQDEAQLSTDLPTIMYLEYKTLESFRSHTSPTKAPPQIVETDEEFQNLLDEEPLDELVSEVTMWKELTHKARKIQHPSNKVPSSILTSSYSILLRVAACHWIATSHTNTVTKAMGMLSYKIKNNVPVNLGKLIVARISEFGKRNYKQNDNGLRFSVLIFQMLVSQGFNKKDVEKEEPMEPLLQIDNKHFDGKHFNNMETVAHQATHGLQGVLKFLEHKLQQNKGALLLVDQQRITLEEEHWSLIWLQEHVALSAQAEGASSQGESTEEEKDNATDCSA</sequence>
<proteinExistence type="predicted"/>
<feature type="compositionally biased region" description="Basic and acidic residues" evidence="1">
    <location>
        <begin position="95"/>
        <end position="104"/>
    </location>
</feature>
<accession>A0A484KZ78</accession>
<dbReference type="OrthoDB" id="1432796at2759"/>
<protein>
    <submittedName>
        <fullName evidence="2">Uncharacterized protein</fullName>
    </submittedName>
</protein>
<keyword evidence="3" id="KW-1185">Reference proteome</keyword>
<evidence type="ECO:0000313" key="3">
    <source>
        <dbReference type="Proteomes" id="UP000595140"/>
    </source>
</evidence>
<organism evidence="2 3">
    <name type="scientific">Cuscuta campestris</name>
    <dbReference type="NCBI Taxonomy" id="132261"/>
    <lineage>
        <taxon>Eukaryota</taxon>
        <taxon>Viridiplantae</taxon>
        <taxon>Streptophyta</taxon>
        <taxon>Embryophyta</taxon>
        <taxon>Tracheophyta</taxon>
        <taxon>Spermatophyta</taxon>
        <taxon>Magnoliopsida</taxon>
        <taxon>eudicotyledons</taxon>
        <taxon>Gunneridae</taxon>
        <taxon>Pentapetalae</taxon>
        <taxon>asterids</taxon>
        <taxon>lamiids</taxon>
        <taxon>Solanales</taxon>
        <taxon>Convolvulaceae</taxon>
        <taxon>Cuscuteae</taxon>
        <taxon>Cuscuta</taxon>
        <taxon>Cuscuta subgen. Grammica</taxon>
        <taxon>Cuscuta sect. Cleistogrammica</taxon>
    </lineage>
</organism>
<feature type="region of interest" description="Disordered" evidence="1">
    <location>
        <begin position="390"/>
        <end position="413"/>
    </location>
</feature>
<name>A0A484KZ78_9ASTE</name>
<dbReference type="AlphaFoldDB" id="A0A484KZ78"/>
<gene>
    <name evidence="2" type="ORF">CCAM_LOCUS10753</name>
</gene>
<feature type="region of interest" description="Disordered" evidence="1">
    <location>
        <begin position="95"/>
        <end position="138"/>
    </location>
</feature>
<evidence type="ECO:0000256" key="1">
    <source>
        <dbReference type="SAM" id="MobiDB-lite"/>
    </source>
</evidence>
<reference evidence="2 3" key="1">
    <citation type="submission" date="2018-04" db="EMBL/GenBank/DDBJ databases">
        <authorList>
            <person name="Vogel A."/>
        </authorList>
    </citation>
    <scope>NUCLEOTIDE SEQUENCE [LARGE SCALE GENOMIC DNA]</scope>
</reference>
<evidence type="ECO:0000313" key="2">
    <source>
        <dbReference type="EMBL" id="VFQ68977.1"/>
    </source>
</evidence>